<protein>
    <submittedName>
        <fullName evidence="3">MAGE family-domain-containing protein</fullName>
    </submittedName>
</protein>
<sequence length="368" mass="40364">MDLDDSMVLGPGIFSQLAQAIYTRRKNMPPPQRRRGVPAEDDEEMENPQRGAGSGPESQDEEESDGGDPMNGVRRDTATEEQLVKRLVRYALACEYSRTPIRREGIKEKVLGPNGRAFRKVFAGAQKQLIAAFGMEMVELPAKDRSVMSLDQKRKAGKSQTQGQTSSNAYILVSTLPAAYRVPAIIAPSKAQSQEGEASYVGLYSTIVAIITLSGGELSDARMRRHLQRLVVDKNMPSLNPNDGNRATENTELVLQRMIKQGYLVKTSESKMQGDDDTITWHVGPRGKVEVTNEAIAGIVRMVYGGSSPELEKKLQGTLKVAERADADESEPVEDVADQSRNDGHAEAGPSAVRRSRRRAAAHDDDDE</sequence>
<organism evidence="3 4">
    <name type="scientific">Phialemonium atrogriseum</name>
    <dbReference type="NCBI Taxonomy" id="1093897"/>
    <lineage>
        <taxon>Eukaryota</taxon>
        <taxon>Fungi</taxon>
        <taxon>Dikarya</taxon>
        <taxon>Ascomycota</taxon>
        <taxon>Pezizomycotina</taxon>
        <taxon>Sordariomycetes</taxon>
        <taxon>Sordariomycetidae</taxon>
        <taxon>Cephalothecales</taxon>
        <taxon>Cephalothecaceae</taxon>
        <taxon>Phialemonium</taxon>
    </lineage>
</organism>
<proteinExistence type="predicted"/>
<dbReference type="Proteomes" id="UP001244011">
    <property type="component" value="Unassembled WGS sequence"/>
</dbReference>
<feature type="domain" description="MAGE" evidence="2">
    <location>
        <begin position="87"/>
        <end position="296"/>
    </location>
</feature>
<dbReference type="Gene3D" id="1.10.10.1210">
    <property type="entry name" value="MAGE homology domain, winged helix WH2 motif"/>
    <property type="match status" value="1"/>
</dbReference>
<dbReference type="InterPro" id="IPR002190">
    <property type="entry name" value="MHD_dom"/>
</dbReference>
<dbReference type="Gene3D" id="1.10.10.1200">
    <property type="entry name" value="MAGE homology domain, winged helix WH1 motif"/>
    <property type="match status" value="1"/>
</dbReference>
<dbReference type="AlphaFoldDB" id="A0AAJ0C719"/>
<accession>A0AAJ0C719</accession>
<name>A0AAJ0C719_9PEZI</name>
<dbReference type="InterPro" id="IPR041899">
    <property type="entry name" value="MAGE_WH2"/>
</dbReference>
<dbReference type="InterPro" id="IPR037445">
    <property type="entry name" value="MAGE"/>
</dbReference>
<dbReference type="EMBL" id="MU839004">
    <property type="protein sequence ID" value="KAK1768876.1"/>
    <property type="molecule type" value="Genomic_DNA"/>
</dbReference>
<dbReference type="RefSeq" id="XP_060285089.1">
    <property type="nucleotide sequence ID" value="XM_060423943.1"/>
</dbReference>
<feature type="region of interest" description="Disordered" evidence="1">
    <location>
        <begin position="322"/>
        <end position="368"/>
    </location>
</feature>
<dbReference type="GeneID" id="85307130"/>
<feature type="compositionally biased region" description="Acidic residues" evidence="1">
    <location>
        <begin position="328"/>
        <end position="337"/>
    </location>
</feature>
<dbReference type="GO" id="GO:0006281">
    <property type="term" value="P:DNA repair"/>
    <property type="evidence" value="ECO:0007669"/>
    <property type="project" value="TreeGrafter"/>
</dbReference>
<dbReference type="PANTHER" id="PTHR11736:SF14">
    <property type="entry name" value="NSE3 HOMOLOG, SMC5-SMC6 COMPLEX COMPONENT"/>
    <property type="match status" value="1"/>
</dbReference>
<dbReference type="InterPro" id="IPR041898">
    <property type="entry name" value="MAGE_WH1"/>
</dbReference>
<keyword evidence="4" id="KW-1185">Reference proteome</keyword>
<dbReference type="PANTHER" id="PTHR11736">
    <property type="entry name" value="MELANOMA-ASSOCIATED ANTIGEN MAGE ANTIGEN"/>
    <property type="match status" value="1"/>
</dbReference>
<dbReference type="SMART" id="SM01373">
    <property type="entry name" value="MAGE"/>
    <property type="match status" value="1"/>
</dbReference>
<evidence type="ECO:0000256" key="1">
    <source>
        <dbReference type="SAM" id="MobiDB-lite"/>
    </source>
</evidence>
<feature type="region of interest" description="Disordered" evidence="1">
    <location>
        <begin position="23"/>
        <end position="78"/>
    </location>
</feature>
<dbReference type="Pfam" id="PF01454">
    <property type="entry name" value="MAGE"/>
    <property type="match status" value="1"/>
</dbReference>
<dbReference type="GO" id="GO:0005634">
    <property type="term" value="C:nucleus"/>
    <property type="evidence" value="ECO:0007669"/>
    <property type="project" value="TreeGrafter"/>
</dbReference>
<feature type="compositionally biased region" description="Basic residues" evidence="1">
    <location>
        <begin position="23"/>
        <end position="36"/>
    </location>
</feature>
<evidence type="ECO:0000313" key="4">
    <source>
        <dbReference type="Proteomes" id="UP001244011"/>
    </source>
</evidence>
<comment type="caution">
    <text evidence="3">The sequence shown here is derived from an EMBL/GenBank/DDBJ whole genome shotgun (WGS) entry which is preliminary data.</text>
</comment>
<reference evidence="3" key="1">
    <citation type="submission" date="2023-06" db="EMBL/GenBank/DDBJ databases">
        <title>Genome-scale phylogeny and comparative genomics of the fungal order Sordariales.</title>
        <authorList>
            <consortium name="Lawrence Berkeley National Laboratory"/>
            <person name="Hensen N."/>
            <person name="Bonometti L."/>
            <person name="Westerberg I."/>
            <person name="Brannstrom I.O."/>
            <person name="Guillou S."/>
            <person name="Cros-Aarteil S."/>
            <person name="Calhoun S."/>
            <person name="Haridas S."/>
            <person name="Kuo A."/>
            <person name="Mondo S."/>
            <person name="Pangilinan J."/>
            <person name="Riley R."/>
            <person name="Labutti K."/>
            <person name="Andreopoulos B."/>
            <person name="Lipzen A."/>
            <person name="Chen C."/>
            <person name="Yanf M."/>
            <person name="Daum C."/>
            <person name="Ng V."/>
            <person name="Clum A."/>
            <person name="Steindorff A."/>
            <person name="Ohm R."/>
            <person name="Martin F."/>
            <person name="Silar P."/>
            <person name="Natvig D."/>
            <person name="Lalanne C."/>
            <person name="Gautier V."/>
            <person name="Ament-Velasquez S.L."/>
            <person name="Kruys A."/>
            <person name="Hutchinson M.I."/>
            <person name="Powell A.J."/>
            <person name="Barry K."/>
            <person name="Miller A.N."/>
            <person name="Grigoriev I.V."/>
            <person name="Debuchy R."/>
            <person name="Gladieux P."/>
            <person name="Thoren M.H."/>
            <person name="Johannesson H."/>
        </authorList>
    </citation>
    <scope>NUCLEOTIDE SEQUENCE</scope>
    <source>
        <strain evidence="3">8032-3</strain>
    </source>
</reference>
<gene>
    <name evidence="3" type="ORF">QBC33DRAFT_363944</name>
</gene>
<evidence type="ECO:0000313" key="3">
    <source>
        <dbReference type="EMBL" id="KAK1768876.1"/>
    </source>
</evidence>
<evidence type="ECO:0000259" key="2">
    <source>
        <dbReference type="SMART" id="SM01373"/>
    </source>
</evidence>